<feature type="domain" description="Sigma-54 factor interaction" evidence="5">
    <location>
        <begin position="1"/>
        <end position="93"/>
    </location>
</feature>
<dbReference type="Gene3D" id="1.10.8.60">
    <property type="match status" value="1"/>
</dbReference>
<evidence type="ECO:0000313" key="6">
    <source>
        <dbReference type="EMBL" id="KKL46141.1"/>
    </source>
</evidence>
<dbReference type="Pfam" id="PF25601">
    <property type="entry name" value="AAA_lid_14"/>
    <property type="match status" value="1"/>
</dbReference>
<protein>
    <recommendedName>
        <fullName evidence="5">Sigma-54 factor interaction domain-containing protein</fullName>
    </recommendedName>
</protein>
<keyword evidence="4" id="KW-0804">Transcription</keyword>
<evidence type="ECO:0000256" key="2">
    <source>
        <dbReference type="ARBA" id="ARBA00022840"/>
    </source>
</evidence>
<gene>
    <name evidence="6" type="ORF">LCGC14_2348520</name>
</gene>
<reference evidence="6" key="1">
    <citation type="journal article" date="2015" name="Nature">
        <title>Complex archaea that bridge the gap between prokaryotes and eukaryotes.</title>
        <authorList>
            <person name="Spang A."/>
            <person name="Saw J.H."/>
            <person name="Jorgensen S.L."/>
            <person name="Zaremba-Niedzwiedzka K."/>
            <person name="Martijn J."/>
            <person name="Lind A.E."/>
            <person name="van Eijk R."/>
            <person name="Schleper C."/>
            <person name="Guy L."/>
            <person name="Ettema T.J."/>
        </authorList>
    </citation>
    <scope>NUCLEOTIDE SEQUENCE</scope>
</reference>
<dbReference type="InterPro" id="IPR027417">
    <property type="entry name" value="P-loop_NTPase"/>
</dbReference>
<keyword evidence="2" id="KW-0067">ATP-binding</keyword>
<keyword evidence="3" id="KW-0805">Transcription regulation</keyword>
<dbReference type="PROSITE" id="PS50045">
    <property type="entry name" value="SIGMA54_INTERACT_4"/>
    <property type="match status" value="1"/>
</dbReference>
<name>A0A0F9CXA7_9ZZZZ</name>
<proteinExistence type="predicted"/>
<dbReference type="AlphaFoldDB" id="A0A0F9CXA7"/>
<dbReference type="EMBL" id="LAZR01034142">
    <property type="protein sequence ID" value="KKL46141.1"/>
    <property type="molecule type" value="Genomic_DNA"/>
</dbReference>
<dbReference type="GO" id="GO:0043565">
    <property type="term" value="F:sequence-specific DNA binding"/>
    <property type="evidence" value="ECO:0007669"/>
    <property type="project" value="InterPro"/>
</dbReference>
<dbReference type="InterPro" id="IPR002197">
    <property type="entry name" value="HTH_Fis"/>
</dbReference>
<dbReference type="PANTHER" id="PTHR32071">
    <property type="entry name" value="TRANSCRIPTIONAL REGULATORY PROTEIN"/>
    <property type="match status" value="1"/>
</dbReference>
<evidence type="ECO:0000256" key="1">
    <source>
        <dbReference type="ARBA" id="ARBA00022741"/>
    </source>
</evidence>
<dbReference type="PANTHER" id="PTHR32071:SF81">
    <property type="entry name" value="PROPIONATE CATABOLISM OPERON REGULATORY PROTEIN"/>
    <property type="match status" value="1"/>
</dbReference>
<keyword evidence="1" id="KW-0547">Nucleotide-binding</keyword>
<dbReference type="PRINTS" id="PR01590">
    <property type="entry name" value="HTHFIS"/>
</dbReference>
<dbReference type="SUPFAM" id="SSF46689">
    <property type="entry name" value="Homeodomain-like"/>
    <property type="match status" value="1"/>
</dbReference>
<accession>A0A0F9CXA7</accession>
<comment type="caution">
    <text evidence="6">The sequence shown here is derived from an EMBL/GenBank/DDBJ whole genome shotgun (WGS) entry which is preliminary data.</text>
</comment>
<dbReference type="GO" id="GO:0006355">
    <property type="term" value="P:regulation of DNA-templated transcription"/>
    <property type="evidence" value="ECO:0007669"/>
    <property type="project" value="InterPro"/>
</dbReference>
<dbReference type="InterPro" id="IPR002078">
    <property type="entry name" value="Sigma_54_int"/>
</dbReference>
<evidence type="ECO:0000259" key="5">
    <source>
        <dbReference type="PROSITE" id="PS50045"/>
    </source>
</evidence>
<evidence type="ECO:0000256" key="3">
    <source>
        <dbReference type="ARBA" id="ARBA00023015"/>
    </source>
</evidence>
<dbReference type="SUPFAM" id="SSF52540">
    <property type="entry name" value="P-loop containing nucleoside triphosphate hydrolases"/>
    <property type="match status" value="1"/>
</dbReference>
<dbReference type="InterPro" id="IPR058031">
    <property type="entry name" value="AAA_lid_NorR"/>
</dbReference>
<dbReference type="Gene3D" id="1.10.10.60">
    <property type="entry name" value="Homeodomain-like"/>
    <property type="match status" value="1"/>
</dbReference>
<sequence>IISATNKDLSIRIKEQRFRNDLFYRLNTIRIHLPPLRERPNDIALLANFFLKQHIKHQKRTLEFSDDCLDGLRTYQWPGNVRELKGVIDYSVTMATGSLITADDFPEFLLSKENRNRDTSESRRHPFEGSQDFGLLSKALQHTEKEVIKGVLQQAKNRSEAIKILGISRRTFYTKLKQYDLD</sequence>
<dbReference type="GO" id="GO:0005524">
    <property type="term" value="F:ATP binding"/>
    <property type="evidence" value="ECO:0007669"/>
    <property type="project" value="UniProtKB-KW"/>
</dbReference>
<dbReference type="InterPro" id="IPR009057">
    <property type="entry name" value="Homeodomain-like_sf"/>
</dbReference>
<feature type="non-terminal residue" evidence="6">
    <location>
        <position position="1"/>
    </location>
</feature>
<evidence type="ECO:0000256" key="4">
    <source>
        <dbReference type="ARBA" id="ARBA00023163"/>
    </source>
</evidence>
<dbReference type="Gene3D" id="3.40.50.300">
    <property type="entry name" value="P-loop containing nucleotide triphosphate hydrolases"/>
    <property type="match status" value="1"/>
</dbReference>
<dbReference type="Pfam" id="PF02954">
    <property type="entry name" value="HTH_8"/>
    <property type="match status" value="1"/>
</dbReference>
<organism evidence="6">
    <name type="scientific">marine sediment metagenome</name>
    <dbReference type="NCBI Taxonomy" id="412755"/>
    <lineage>
        <taxon>unclassified sequences</taxon>
        <taxon>metagenomes</taxon>
        <taxon>ecological metagenomes</taxon>
    </lineage>
</organism>
<dbReference type="Pfam" id="PF00158">
    <property type="entry name" value="Sigma54_activat"/>
    <property type="match status" value="1"/>
</dbReference>